<sequence length="187" mass="21250">MKKFQQNLTFTVAILALLFVTGCSSKIKLTDSRDGKTYSAVKIGNQIWMQENLAFNSIPGCWAYEHKTSYVNEFGYLYSWEKACEVCPEGWKLPTKEDYYELFDYLKENNDNLFNPLGYNAKIGGWRYGNDKYTGMKEHASYWTSSDRNSSSAHYWGTNADGISAALKDGGKAVRCIKVETTLASEE</sequence>
<dbReference type="AlphaFoldDB" id="A0A7X9RZM6"/>
<keyword evidence="3" id="KW-1185">Reference proteome</keyword>
<dbReference type="Proteomes" id="UP000576082">
    <property type="component" value="Unassembled WGS sequence"/>
</dbReference>
<comment type="caution">
    <text evidence="2">The sequence shown here is derived from an EMBL/GenBank/DDBJ whole genome shotgun (WGS) entry which is preliminary data.</text>
</comment>
<protein>
    <recommendedName>
        <fullName evidence="1">Fibrobacter succinogenes major paralogous domain-containing protein</fullName>
    </recommendedName>
</protein>
<dbReference type="RefSeq" id="WP_169659896.1">
    <property type="nucleotide sequence ID" value="NZ_JABANE010000109.1"/>
</dbReference>
<organism evidence="2 3">
    <name type="scientific">Flammeovirga aprica JL-4</name>
    <dbReference type="NCBI Taxonomy" id="694437"/>
    <lineage>
        <taxon>Bacteria</taxon>
        <taxon>Pseudomonadati</taxon>
        <taxon>Bacteroidota</taxon>
        <taxon>Cytophagia</taxon>
        <taxon>Cytophagales</taxon>
        <taxon>Flammeovirgaceae</taxon>
        <taxon>Flammeovirga</taxon>
    </lineage>
</organism>
<accession>A0A7X9RZM6</accession>
<evidence type="ECO:0000259" key="1">
    <source>
        <dbReference type="Pfam" id="PF09603"/>
    </source>
</evidence>
<proteinExistence type="predicted"/>
<feature type="domain" description="Fibrobacter succinogenes major paralogous" evidence="1">
    <location>
        <begin position="41"/>
        <end position="112"/>
    </location>
</feature>
<dbReference type="Pfam" id="PF09603">
    <property type="entry name" value="Fib_succ_major"/>
    <property type="match status" value="1"/>
</dbReference>
<gene>
    <name evidence="2" type="ORF">HHU12_27230</name>
</gene>
<dbReference type="EMBL" id="JABANE010000109">
    <property type="protein sequence ID" value="NME71688.1"/>
    <property type="molecule type" value="Genomic_DNA"/>
</dbReference>
<dbReference type="PROSITE" id="PS51257">
    <property type="entry name" value="PROKAR_LIPOPROTEIN"/>
    <property type="match status" value="1"/>
</dbReference>
<name>A0A7X9RZM6_9BACT</name>
<evidence type="ECO:0000313" key="3">
    <source>
        <dbReference type="Proteomes" id="UP000576082"/>
    </source>
</evidence>
<evidence type="ECO:0000313" key="2">
    <source>
        <dbReference type="EMBL" id="NME71688.1"/>
    </source>
</evidence>
<reference evidence="2 3" key="1">
    <citation type="submission" date="2020-04" db="EMBL/GenBank/DDBJ databases">
        <title>Flammeovirga sp. SR4, a novel species isolated from seawater.</title>
        <authorList>
            <person name="Wang X."/>
        </authorList>
    </citation>
    <scope>NUCLEOTIDE SEQUENCE [LARGE SCALE GENOMIC DNA]</scope>
    <source>
        <strain evidence="2 3">ATCC 23126</strain>
    </source>
</reference>
<dbReference type="NCBIfam" id="TIGR02145">
    <property type="entry name" value="Fib_succ_major"/>
    <property type="match status" value="1"/>
</dbReference>
<dbReference type="InterPro" id="IPR011871">
    <property type="entry name" value="Fib_succ_major"/>
</dbReference>